<dbReference type="Gene3D" id="2.60.40.1180">
    <property type="entry name" value="Golgi alpha-mannosidase II"/>
    <property type="match status" value="1"/>
</dbReference>
<dbReference type="Pfam" id="PF14587">
    <property type="entry name" value="Glyco_hydr_30_2"/>
    <property type="match status" value="1"/>
</dbReference>
<feature type="domain" description="Endo-beta-1,6-galactanase-like" evidence="2">
    <location>
        <begin position="115"/>
        <end position="329"/>
    </location>
</feature>
<gene>
    <name evidence="3" type="ORF">A2519_06465</name>
</gene>
<dbReference type="AlphaFoldDB" id="A0A1F7F8N0"/>
<keyword evidence="1" id="KW-0732">Signal</keyword>
<dbReference type="InterPro" id="IPR039743">
    <property type="entry name" value="6GAL/EXGAL"/>
</dbReference>
<feature type="signal peptide" evidence="1">
    <location>
        <begin position="1"/>
        <end position="25"/>
    </location>
</feature>
<evidence type="ECO:0000313" key="3">
    <source>
        <dbReference type="EMBL" id="OGK02983.1"/>
    </source>
</evidence>
<accession>A0A1F7F8N0</accession>
<dbReference type="EMBL" id="MFYX01000099">
    <property type="protein sequence ID" value="OGK02983.1"/>
    <property type="molecule type" value="Genomic_DNA"/>
</dbReference>
<evidence type="ECO:0000259" key="2">
    <source>
        <dbReference type="Pfam" id="PF14587"/>
    </source>
</evidence>
<dbReference type="GO" id="GO:0004553">
    <property type="term" value="F:hydrolase activity, hydrolyzing O-glycosyl compounds"/>
    <property type="evidence" value="ECO:0007669"/>
    <property type="project" value="InterPro"/>
</dbReference>
<dbReference type="PANTHER" id="PTHR42767">
    <property type="entry name" value="ENDO-BETA-1,6-GALACTANASE"/>
    <property type="match status" value="1"/>
</dbReference>
<sequence>MKAKLTFGAGVRVVLLLGSLSMAWAVAVTIDGSQEYQTMDGLGVAEAWNTPDSTFYPYLFDDLDISILRFRIAPELEPLNDNNDPNVIDWNNIDLSILTSFNPNPAAHGGSLRDLLREAKNRGIKIMGTIYSPPAWMKTNDSTKNGGQVISGYENEFAEYVVIWISTLKDYYGIEMDYISLQNEPDVTEVWETCTYTASSLNNFIKVVGARFASENITTKILGPETGWFGSFTNSQGTARADVICGDPVTKGYVDALATHSYGQTYNNPDSLIYGWLPIKSLANSCNKKLWMTEYCNTSGNATWLNAFNMAQHIHNAITYADVTAYICWEFFDAPQPIILKDQTTTYRYHMQKQYIKHIRPGSVRIDVQSGNNDVCVSAFSHKQNNTLTIVAINRNASSQTADFDVQNINNLSVMNVSRTSVSENSVDLGAVAITGNAFTYNLPDSSVTTFTATLSSTTERPMAAAMAGSEGLHVSPNPVNGSRACVSLPSGCTVVDLYTVSGRKVRSLAIPSAQAEFWLDTRLPAGVYVLRAIADNRVYLDDIMILR</sequence>
<comment type="caution">
    <text evidence="3">The sequence shown here is derived from an EMBL/GenBank/DDBJ whole genome shotgun (WGS) entry which is preliminary data.</text>
</comment>
<reference evidence="3 4" key="1">
    <citation type="journal article" date="2016" name="Nat. Commun.">
        <title>Thousands of microbial genomes shed light on interconnected biogeochemical processes in an aquifer system.</title>
        <authorList>
            <person name="Anantharaman K."/>
            <person name="Brown C.T."/>
            <person name="Hug L.A."/>
            <person name="Sharon I."/>
            <person name="Castelle C.J."/>
            <person name="Probst A.J."/>
            <person name="Thomas B.C."/>
            <person name="Singh A."/>
            <person name="Wilkins M.J."/>
            <person name="Karaoz U."/>
            <person name="Brodie E.L."/>
            <person name="Williams K.H."/>
            <person name="Hubbard S.S."/>
            <person name="Banfield J.F."/>
        </authorList>
    </citation>
    <scope>NUCLEOTIDE SEQUENCE [LARGE SCALE GENOMIC DNA]</scope>
</reference>
<dbReference type="SUPFAM" id="SSF51011">
    <property type="entry name" value="Glycosyl hydrolase domain"/>
    <property type="match status" value="1"/>
</dbReference>
<dbReference type="SUPFAM" id="SSF51445">
    <property type="entry name" value="(Trans)glycosidases"/>
    <property type="match status" value="1"/>
</dbReference>
<name>A0A1F7F8N0_UNCRA</name>
<protein>
    <recommendedName>
        <fullName evidence="2">Endo-beta-1,6-galactanase-like domain-containing protein</fullName>
    </recommendedName>
</protein>
<dbReference type="Gene3D" id="3.20.20.80">
    <property type="entry name" value="Glycosidases"/>
    <property type="match status" value="1"/>
</dbReference>
<evidence type="ECO:0000256" key="1">
    <source>
        <dbReference type="SAM" id="SignalP"/>
    </source>
</evidence>
<dbReference type="InterPro" id="IPR013780">
    <property type="entry name" value="Glyco_hydro_b"/>
</dbReference>
<feature type="chain" id="PRO_5009528508" description="Endo-beta-1,6-galactanase-like domain-containing protein" evidence="1">
    <location>
        <begin position="26"/>
        <end position="548"/>
    </location>
</feature>
<proteinExistence type="predicted"/>
<evidence type="ECO:0000313" key="4">
    <source>
        <dbReference type="Proteomes" id="UP000179243"/>
    </source>
</evidence>
<organism evidence="3 4">
    <name type="scientific">Candidatus Raymondbacteria bacterium RIFOXYD12_FULL_49_13</name>
    <dbReference type="NCBI Taxonomy" id="1817890"/>
    <lineage>
        <taxon>Bacteria</taxon>
        <taxon>Raymondiibacteriota</taxon>
    </lineage>
</organism>
<dbReference type="PANTHER" id="PTHR42767:SF1">
    <property type="entry name" value="ENDO-BETA-1,6-GALACTANASE-LIKE DOMAIN-CONTAINING PROTEIN"/>
    <property type="match status" value="1"/>
</dbReference>
<dbReference type="InterPro" id="IPR017853">
    <property type="entry name" value="GH"/>
</dbReference>
<dbReference type="Proteomes" id="UP000179243">
    <property type="component" value="Unassembled WGS sequence"/>
</dbReference>
<dbReference type="InterPro" id="IPR039514">
    <property type="entry name" value="6GAL-like"/>
</dbReference>